<reference evidence="3" key="1">
    <citation type="submission" date="2022-10" db="EMBL/GenBank/DDBJ databases">
        <title>Culturing micro-colonial fungi from biological soil crusts in the Mojave desert and describing Neophaeococcomyces mojavensis, and introducing the new genera and species Taxawa tesnikishii.</title>
        <authorList>
            <person name="Kurbessoian T."/>
            <person name="Stajich J.E."/>
        </authorList>
    </citation>
    <scope>NUCLEOTIDE SEQUENCE</scope>
    <source>
        <strain evidence="3">TK_41</strain>
    </source>
</reference>
<dbReference type="EMBL" id="JAPDRK010000027">
    <property type="protein sequence ID" value="KAJ9602322.1"/>
    <property type="molecule type" value="Genomic_DNA"/>
</dbReference>
<keyword evidence="2" id="KW-1133">Transmembrane helix</keyword>
<dbReference type="Proteomes" id="UP001172673">
    <property type="component" value="Unassembled WGS sequence"/>
</dbReference>
<evidence type="ECO:0000256" key="1">
    <source>
        <dbReference type="SAM" id="MobiDB-lite"/>
    </source>
</evidence>
<comment type="caution">
    <text evidence="3">The sequence shown here is derived from an EMBL/GenBank/DDBJ whole genome shotgun (WGS) entry which is preliminary data.</text>
</comment>
<evidence type="ECO:0000313" key="3">
    <source>
        <dbReference type="EMBL" id="KAJ9602322.1"/>
    </source>
</evidence>
<protein>
    <submittedName>
        <fullName evidence="3">Uncharacterized protein</fullName>
    </submittedName>
</protein>
<sequence length="182" mass="20191">MLPLESSVAAHKLVDAPVKFLIVAVMLYIIGFGTDRFAPRIHASQEFQTLERIITILVEFRRANEAKLQVGTESEKDSSLMLDLLLQLWDETEQHDRHGSRTAPTTQNTTGLKSDGRDAEYGEMIQRGYSYLRGEACGSSILDTISESKLAPRRLQTDSGTARHKPAEGLSSSPDKGRRASM</sequence>
<keyword evidence="2" id="KW-0472">Membrane</keyword>
<feature type="transmembrane region" description="Helical" evidence="2">
    <location>
        <begin position="20"/>
        <end position="38"/>
    </location>
</feature>
<proteinExistence type="predicted"/>
<evidence type="ECO:0000313" key="4">
    <source>
        <dbReference type="Proteomes" id="UP001172673"/>
    </source>
</evidence>
<dbReference type="AlphaFoldDB" id="A0AA38WWC2"/>
<gene>
    <name evidence="3" type="ORF">H2200_013177</name>
</gene>
<feature type="region of interest" description="Disordered" evidence="1">
    <location>
        <begin position="94"/>
        <end position="118"/>
    </location>
</feature>
<feature type="compositionally biased region" description="Polar residues" evidence="1">
    <location>
        <begin position="102"/>
        <end position="112"/>
    </location>
</feature>
<name>A0AA38WWC2_9EURO</name>
<keyword evidence="2" id="KW-0812">Transmembrane</keyword>
<evidence type="ECO:0000256" key="2">
    <source>
        <dbReference type="SAM" id="Phobius"/>
    </source>
</evidence>
<feature type="region of interest" description="Disordered" evidence="1">
    <location>
        <begin position="148"/>
        <end position="182"/>
    </location>
</feature>
<keyword evidence="4" id="KW-1185">Reference proteome</keyword>
<accession>A0AA38WWC2</accession>
<organism evidence="3 4">
    <name type="scientific">Cladophialophora chaetospira</name>
    <dbReference type="NCBI Taxonomy" id="386627"/>
    <lineage>
        <taxon>Eukaryota</taxon>
        <taxon>Fungi</taxon>
        <taxon>Dikarya</taxon>
        <taxon>Ascomycota</taxon>
        <taxon>Pezizomycotina</taxon>
        <taxon>Eurotiomycetes</taxon>
        <taxon>Chaetothyriomycetidae</taxon>
        <taxon>Chaetothyriales</taxon>
        <taxon>Herpotrichiellaceae</taxon>
        <taxon>Cladophialophora</taxon>
    </lineage>
</organism>